<dbReference type="AlphaFoldDB" id="L0AVN7"/>
<dbReference type="Gene3D" id="1.25.10.10">
    <property type="entry name" value="Leucine-rich Repeat Variant"/>
    <property type="match status" value="1"/>
</dbReference>
<evidence type="ECO:0000256" key="4">
    <source>
        <dbReference type="ARBA" id="ARBA00023054"/>
    </source>
</evidence>
<accession>L0AVN7</accession>
<dbReference type="KEGG" id="beq:BEWA_021560"/>
<sequence length="518" mass="59553">MDKSVEEKDVISSENLKKYVNQLEKRIYKNQQDRITHPNDPERWVKSEVDLEEHISLFRDLSTMPELYDEFLNLGGLKFLSELLSHPNIDIFISSINVLAELLDPEIIYTLKNHEAIIAEIEALKIQNLCINSLFKIDEDHDEIDYQGVKSSFELLENLIELTPNILEEMSINSEFLLFLVKRMNNRKTMEYDANRIHASEILSILLHGSEDSLEIFGKKDVIDGIDKLLRIIAIYRKRDPDSIEEEELVENAFQCLCRLMLISSNQIRFGKIQGVELAIRLVRQRRQTYRLALKLLDYSLLDSPENCTTFVQLTGLKCIFSVLMRKGVTTKIGSDQEREDDEHVISVIQSLCSNCTGIELARVMNKFVEHKHEKLERLIEMHEKYVDISKTMLKSVGNSKDHAGSLYNALNMNEGEQNYLNKYEAGLSTCQLIDCVLIRIYNMGNKNLSLCLLLLLHNKGVKIQDIYNNVSGLSYALVSKYSDYLDHLSEEAKDTKDHVEGLLKNFLVGASDTGMFS</sequence>
<protein>
    <recommendedName>
        <fullName evidence="6">Beta-catenin-like protein 1 N-terminal domain-containing protein</fullName>
    </recommendedName>
</protein>
<dbReference type="InterPro" id="IPR013180">
    <property type="entry name" value="CTNNBL1_N"/>
</dbReference>
<dbReference type="VEuPathDB" id="PiroplasmaDB:BEWA_021560"/>
<evidence type="ECO:0000256" key="1">
    <source>
        <dbReference type="ARBA" id="ARBA00004123"/>
    </source>
</evidence>
<dbReference type="EMBL" id="CP001669">
    <property type="protein sequence ID" value="AFZ79308.1"/>
    <property type="molecule type" value="Genomic_DNA"/>
</dbReference>
<dbReference type="SMART" id="SM01156">
    <property type="entry name" value="DUF1716"/>
    <property type="match status" value="1"/>
</dbReference>
<name>L0AVN7_THEEQ</name>
<dbReference type="OrthoDB" id="1898821at2759"/>
<evidence type="ECO:0000256" key="2">
    <source>
        <dbReference type="ARBA" id="ARBA00022553"/>
    </source>
</evidence>
<comment type="subcellular location">
    <subcellularLocation>
        <location evidence="1">Nucleus</location>
    </subcellularLocation>
</comment>
<dbReference type="RefSeq" id="XP_004828974.1">
    <property type="nucleotide sequence ID" value="XM_004828917.1"/>
</dbReference>
<dbReference type="FunFam" id="1.25.10.10:FF:001136">
    <property type="entry name" value="Beta-catenin-like protein 1"/>
    <property type="match status" value="1"/>
</dbReference>
<keyword evidence="3" id="KW-0677">Repeat</keyword>
<proteinExistence type="predicted"/>
<dbReference type="InterPro" id="IPR011989">
    <property type="entry name" value="ARM-like"/>
</dbReference>
<organism evidence="7 8">
    <name type="scientific">Theileria equi strain WA</name>
    <dbReference type="NCBI Taxonomy" id="1537102"/>
    <lineage>
        <taxon>Eukaryota</taxon>
        <taxon>Sar</taxon>
        <taxon>Alveolata</taxon>
        <taxon>Apicomplexa</taxon>
        <taxon>Aconoidasida</taxon>
        <taxon>Piroplasmida</taxon>
        <taxon>Theileriidae</taxon>
        <taxon>Theileria</taxon>
    </lineage>
</organism>
<keyword evidence="4" id="KW-0175">Coiled coil</keyword>
<dbReference type="GO" id="GO:0005681">
    <property type="term" value="C:spliceosomal complex"/>
    <property type="evidence" value="ECO:0007669"/>
    <property type="project" value="TreeGrafter"/>
</dbReference>
<dbReference type="InterPro" id="IPR016024">
    <property type="entry name" value="ARM-type_fold"/>
</dbReference>
<dbReference type="STRING" id="1537102.L0AVN7"/>
<evidence type="ECO:0000259" key="6">
    <source>
        <dbReference type="SMART" id="SM01156"/>
    </source>
</evidence>
<dbReference type="InterPro" id="IPR039678">
    <property type="entry name" value="CTNNBL1"/>
</dbReference>
<evidence type="ECO:0000313" key="7">
    <source>
        <dbReference type="EMBL" id="AFZ79308.1"/>
    </source>
</evidence>
<keyword evidence="2" id="KW-0597">Phosphoprotein</keyword>
<reference evidence="7 8" key="1">
    <citation type="journal article" date="2012" name="BMC Genomics">
        <title>Comparative genomic analysis and phylogenetic position of Theileria equi.</title>
        <authorList>
            <person name="Kappmeyer L.S."/>
            <person name="Thiagarajan M."/>
            <person name="Herndon D.R."/>
            <person name="Ramsay J.D."/>
            <person name="Caler E."/>
            <person name="Djikeng A."/>
            <person name="Gillespie J.J."/>
            <person name="Lau A.O."/>
            <person name="Roalson E.H."/>
            <person name="Silva J.C."/>
            <person name="Silva M.G."/>
            <person name="Suarez C.E."/>
            <person name="Ueti M.W."/>
            <person name="Nene V.M."/>
            <person name="Mealey R.H."/>
            <person name="Knowles D.P."/>
            <person name="Brayton K.A."/>
        </authorList>
    </citation>
    <scope>NUCLEOTIDE SEQUENCE [LARGE SCALE GENOMIC DNA]</scope>
    <source>
        <strain evidence="7 8">WA</strain>
    </source>
</reference>
<dbReference type="Proteomes" id="UP000031512">
    <property type="component" value="Chromosome 1"/>
</dbReference>
<dbReference type="PANTHER" id="PTHR14978:SF0">
    <property type="entry name" value="BETA-CATENIN-LIKE PROTEIN 1"/>
    <property type="match status" value="1"/>
</dbReference>
<dbReference type="SUPFAM" id="SSF48371">
    <property type="entry name" value="ARM repeat"/>
    <property type="match status" value="1"/>
</dbReference>
<dbReference type="Pfam" id="PF08216">
    <property type="entry name" value="CTNNBL"/>
    <property type="match status" value="1"/>
</dbReference>
<dbReference type="eggNOG" id="KOG2734">
    <property type="taxonomic scope" value="Eukaryota"/>
</dbReference>
<keyword evidence="8" id="KW-1185">Reference proteome</keyword>
<evidence type="ECO:0000256" key="5">
    <source>
        <dbReference type="ARBA" id="ARBA00023242"/>
    </source>
</evidence>
<keyword evidence="5" id="KW-0539">Nucleus</keyword>
<feature type="domain" description="Beta-catenin-like protein 1 N-terminal" evidence="6">
    <location>
        <begin position="1"/>
        <end position="96"/>
    </location>
</feature>
<gene>
    <name evidence="7" type="ORF">BEWA_021560</name>
</gene>
<dbReference type="PANTHER" id="PTHR14978">
    <property type="entry name" value="BETA-CATENIN-LIKE PROTEIN 1 NUCLEAR ASSOCIATED PROTEIN"/>
    <property type="match status" value="1"/>
</dbReference>
<dbReference type="GO" id="GO:0010467">
    <property type="term" value="P:gene expression"/>
    <property type="evidence" value="ECO:0007669"/>
    <property type="project" value="UniProtKB-ARBA"/>
</dbReference>
<evidence type="ECO:0000313" key="8">
    <source>
        <dbReference type="Proteomes" id="UP000031512"/>
    </source>
</evidence>
<dbReference type="GeneID" id="15806951"/>
<evidence type="ECO:0000256" key="3">
    <source>
        <dbReference type="ARBA" id="ARBA00022737"/>
    </source>
</evidence>